<dbReference type="Gene3D" id="1.20.120.520">
    <property type="entry name" value="nmb1532 protein domain like"/>
    <property type="match status" value="1"/>
</dbReference>
<sequence length="157" mass="17334">MSGRAPKESTMETISSYMQQDHVLIDGIAERAAAAAAARDWTAFARDGAEFLQRLRRHIQVEERLLFPAFELRTGMTTAGPSVQTRVEHEQMAPILQQMEAALAARDATGFQLSTKALFDILVPHNQKEEQMMYPMLDEAVGAEAGALLAQAREMAS</sequence>
<feature type="domain" description="Hemerythrin-like" evidence="1">
    <location>
        <begin position="15"/>
        <end position="137"/>
    </location>
</feature>
<proteinExistence type="predicted"/>
<dbReference type="AlphaFoldDB" id="A0A7X6DH55"/>
<dbReference type="Proteomes" id="UP000521868">
    <property type="component" value="Unassembled WGS sequence"/>
</dbReference>
<keyword evidence="3" id="KW-1185">Reference proteome</keyword>
<accession>A0A7X6DH55</accession>
<gene>
    <name evidence="2" type="ORF">RAMLITH_14680</name>
</gene>
<dbReference type="EMBL" id="VTOX01000005">
    <property type="protein sequence ID" value="NKE67072.1"/>
    <property type="molecule type" value="Genomic_DNA"/>
</dbReference>
<evidence type="ECO:0000313" key="3">
    <source>
        <dbReference type="Proteomes" id="UP000521868"/>
    </source>
</evidence>
<organism evidence="2 3">
    <name type="scientific">Ramlibacter lithotrophicus</name>
    <dbReference type="NCBI Taxonomy" id="2606681"/>
    <lineage>
        <taxon>Bacteria</taxon>
        <taxon>Pseudomonadati</taxon>
        <taxon>Pseudomonadota</taxon>
        <taxon>Betaproteobacteria</taxon>
        <taxon>Burkholderiales</taxon>
        <taxon>Comamonadaceae</taxon>
        <taxon>Ramlibacter</taxon>
    </lineage>
</organism>
<reference evidence="2 3" key="1">
    <citation type="journal article" date="2020" name="Nature">
        <title>Bacterial chemolithoautotrophy via manganese oxidation.</title>
        <authorList>
            <person name="Yu H."/>
            <person name="Leadbetter J.R."/>
        </authorList>
    </citation>
    <scope>NUCLEOTIDE SEQUENCE [LARGE SCALE GENOMIC DNA]</scope>
    <source>
        <strain evidence="2 3">RBP-1</strain>
    </source>
</reference>
<dbReference type="Pfam" id="PF01814">
    <property type="entry name" value="Hemerythrin"/>
    <property type="match status" value="1"/>
</dbReference>
<evidence type="ECO:0000313" key="2">
    <source>
        <dbReference type="EMBL" id="NKE67072.1"/>
    </source>
</evidence>
<dbReference type="InterPro" id="IPR012312">
    <property type="entry name" value="Hemerythrin-like"/>
</dbReference>
<name>A0A7X6DH55_9BURK</name>
<comment type="caution">
    <text evidence="2">The sequence shown here is derived from an EMBL/GenBank/DDBJ whole genome shotgun (WGS) entry which is preliminary data.</text>
</comment>
<protein>
    <submittedName>
        <fullName evidence="2">Hemerythrin domain-containing protein</fullName>
    </submittedName>
</protein>
<evidence type="ECO:0000259" key="1">
    <source>
        <dbReference type="Pfam" id="PF01814"/>
    </source>
</evidence>